<proteinExistence type="predicted"/>
<organism evidence="2 3">
    <name type="scientific">Sorangium cellulosum</name>
    <name type="common">Polyangium cellulosum</name>
    <dbReference type="NCBI Taxonomy" id="56"/>
    <lineage>
        <taxon>Bacteria</taxon>
        <taxon>Pseudomonadati</taxon>
        <taxon>Myxococcota</taxon>
        <taxon>Polyangia</taxon>
        <taxon>Polyangiales</taxon>
        <taxon>Polyangiaceae</taxon>
        <taxon>Sorangium</taxon>
    </lineage>
</organism>
<dbReference type="InterPro" id="IPR036188">
    <property type="entry name" value="FAD/NAD-bd_sf"/>
</dbReference>
<reference evidence="2 3" key="1">
    <citation type="submission" date="2014-02" db="EMBL/GenBank/DDBJ databases">
        <title>The small core and large imbalanced accessory genome model reveals a collaborative survival strategy of Sorangium cellulosum strains in nature.</title>
        <authorList>
            <person name="Han K."/>
            <person name="Peng R."/>
            <person name="Blom J."/>
            <person name="Li Y.-Z."/>
        </authorList>
    </citation>
    <scope>NUCLEOTIDE SEQUENCE [LARGE SCALE GENOMIC DNA]</scope>
    <source>
        <strain evidence="2 3">So0007-03</strain>
    </source>
</reference>
<name>A0A150TUJ0_SORCE</name>
<dbReference type="PANTHER" id="PTHR13847">
    <property type="entry name" value="SARCOSINE DEHYDROGENASE-RELATED"/>
    <property type="match status" value="1"/>
</dbReference>
<feature type="domain" description="FAD dependent oxidoreductase" evidence="1">
    <location>
        <begin position="40"/>
        <end position="403"/>
    </location>
</feature>
<dbReference type="Proteomes" id="UP000075502">
    <property type="component" value="Unassembled WGS sequence"/>
</dbReference>
<dbReference type="Gene3D" id="3.50.50.60">
    <property type="entry name" value="FAD/NAD(P)-binding domain"/>
    <property type="match status" value="1"/>
</dbReference>
<accession>A0A150TUJ0</accession>
<evidence type="ECO:0000313" key="3">
    <source>
        <dbReference type="Proteomes" id="UP000075502"/>
    </source>
</evidence>
<gene>
    <name evidence="2" type="ORF">BE21_24090</name>
</gene>
<dbReference type="EMBL" id="JEME01001008">
    <property type="protein sequence ID" value="KYG08369.1"/>
    <property type="molecule type" value="Genomic_DNA"/>
</dbReference>
<comment type="caution">
    <text evidence="2">The sequence shown here is derived from an EMBL/GenBank/DDBJ whole genome shotgun (WGS) entry which is preliminary data.</text>
</comment>
<evidence type="ECO:0000313" key="2">
    <source>
        <dbReference type="EMBL" id="KYG08369.1"/>
    </source>
</evidence>
<dbReference type="Gene3D" id="3.30.9.10">
    <property type="entry name" value="D-Amino Acid Oxidase, subunit A, domain 2"/>
    <property type="match status" value="1"/>
</dbReference>
<dbReference type="PANTHER" id="PTHR13847:SF281">
    <property type="entry name" value="FAD DEPENDENT OXIDOREDUCTASE DOMAIN-CONTAINING PROTEIN"/>
    <property type="match status" value="1"/>
</dbReference>
<dbReference type="Pfam" id="PF01266">
    <property type="entry name" value="DAO"/>
    <property type="match status" value="1"/>
</dbReference>
<sequence>MTQAALVDTRTQIDSARSVWSEAGPVYEPAPPLRGDAVADVAIVGGGFTGVSTAYHLIRRFPSLRVVILEARHLANGASGRNGGMMLNWINGVSYRDPELTRRVYEATRAGIDGIVAMIQEHNLPVRYRRDGCMEVLTDARRAEAAHARAEQLAGWGIPLQFLDGAALAKRLGVRGAAGAVLDATEGQLNGVDLLRGLRPLLLGWGVALHEDTPVLRIQEGRTIELTTPGGVVRASAIVLATNGYTPRLGYFKTGIFPLHSHVIATEPLDAEARAALGWGQVAGFSDDHDRIAYASMTPAGELVFGGGSNAAYAYLYGNRTSYPGSPDSAARAFEAIRRRLVGYFPAAERVRIAHRWTGTLGITMSRICSMGVRGEHRNVYYALGYSGHGVTLGNLAGRVLCDIYAGDDARWRDLPFYMYPLGGVPPEPLRWLGYHVYTKLTGRSPRKAA</sequence>
<evidence type="ECO:0000259" key="1">
    <source>
        <dbReference type="Pfam" id="PF01266"/>
    </source>
</evidence>
<protein>
    <submittedName>
        <fullName evidence="2">FAD-dependent oxidoreductase</fullName>
    </submittedName>
</protein>
<dbReference type="SUPFAM" id="SSF51905">
    <property type="entry name" value="FAD/NAD(P)-binding domain"/>
    <property type="match status" value="1"/>
</dbReference>
<dbReference type="InterPro" id="IPR006076">
    <property type="entry name" value="FAD-dep_OxRdtase"/>
</dbReference>
<dbReference type="GO" id="GO:0005737">
    <property type="term" value="C:cytoplasm"/>
    <property type="evidence" value="ECO:0007669"/>
    <property type="project" value="TreeGrafter"/>
</dbReference>
<dbReference type="AlphaFoldDB" id="A0A150TUJ0"/>